<accession>A0A429ZM69</accession>
<gene>
    <name evidence="1" type="ORF">CBF35_09455</name>
</gene>
<evidence type="ECO:0000313" key="1">
    <source>
        <dbReference type="EMBL" id="RST94759.1"/>
    </source>
</evidence>
<proteinExistence type="predicted"/>
<evidence type="ECO:0000313" key="2">
    <source>
        <dbReference type="Proteomes" id="UP000287239"/>
    </source>
</evidence>
<name>A0A429ZM69_9ENTE</name>
<comment type="caution">
    <text evidence="1">The sequence shown here is derived from an EMBL/GenBank/DDBJ whole genome shotgun (WGS) entry which is preliminary data.</text>
</comment>
<dbReference type="EMBL" id="NGJU01000013">
    <property type="protein sequence ID" value="RST94759.1"/>
    <property type="molecule type" value="Genomic_DNA"/>
</dbReference>
<dbReference type="RefSeq" id="WP_126780460.1">
    <property type="nucleotide sequence ID" value="NZ_NGJU01000013.1"/>
</dbReference>
<reference evidence="1 2" key="1">
    <citation type="submission" date="2017-05" db="EMBL/GenBank/DDBJ databases">
        <title>Vagococcus spp. assemblies.</title>
        <authorList>
            <person name="Gulvik C.A."/>
        </authorList>
    </citation>
    <scope>NUCLEOTIDE SEQUENCE [LARGE SCALE GENOMIC DNA]</scope>
    <source>
        <strain evidence="1 2">NCFB 2777</strain>
    </source>
</reference>
<organism evidence="1 2">
    <name type="scientific">Vagococcus salmoninarum</name>
    <dbReference type="NCBI Taxonomy" id="2739"/>
    <lineage>
        <taxon>Bacteria</taxon>
        <taxon>Bacillati</taxon>
        <taxon>Bacillota</taxon>
        <taxon>Bacilli</taxon>
        <taxon>Lactobacillales</taxon>
        <taxon>Enterococcaceae</taxon>
        <taxon>Vagococcus</taxon>
    </lineage>
</organism>
<keyword evidence="2" id="KW-1185">Reference proteome</keyword>
<sequence>MEITISIKSTTEGFLATLDVLPEFSLISDTKASLLDAFPEALKDYLNLWESTVSKDSKQFAKEFSFIQRIKARGYYQSTIFRLQELMETKDLQSIDIEVLHCLQRKGFESLLATNA</sequence>
<dbReference type="Proteomes" id="UP000287239">
    <property type="component" value="Unassembled WGS sequence"/>
</dbReference>
<dbReference type="AlphaFoldDB" id="A0A429ZM69"/>
<dbReference type="GeneID" id="98568597"/>
<protein>
    <submittedName>
        <fullName evidence="1">Uncharacterized protein</fullName>
    </submittedName>
</protein>